<reference evidence="3 4" key="1">
    <citation type="submission" date="2020-10" db="EMBL/GenBank/DDBJ databases">
        <title>Ca. Dormibacterota MAGs.</title>
        <authorList>
            <person name="Montgomery K."/>
        </authorList>
    </citation>
    <scope>NUCLEOTIDE SEQUENCE [LARGE SCALE GENOMIC DNA]</scope>
    <source>
        <strain evidence="3">Mitchell_Peninsula_5</strain>
    </source>
</reference>
<keyword evidence="1" id="KW-1133">Transmembrane helix</keyword>
<protein>
    <submittedName>
        <fullName evidence="3">Cytochrome b N-terminal domain-containing protein</fullName>
    </submittedName>
</protein>
<feature type="domain" description="Cytochrome b/b6 N-terminal region profile" evidence="2">
    <location>
        <begin position="35"/>
        <end position="221"/>
    </location>
</feature>
<feature type="transmembrane region" description="Helical" evidence="1">
    <location>
        <begin position="135"/>
        <end position="154"/>
    </location>
</feature>
<dbReference type="GO" id="GO:0022904">
    <property type="term" value="P:respiratory electron transport chain"/>
    <property type="evidence" value="ECO:0007669"/>
    <property type="project" value="InterPro"/>
</dbReference>
<evidence type="ECO:0000313" key="4">
    <source>
        <dbReference type="Proteomes" id="UP000614410"/>
    </source>
</evidence>
<keyword evidence="1" id="KW-0472">Membrane</keyword>
<name>A0A934KHN2_9BACT</name>
<evidence type="ECO:0000313" key="3">
    <source>
        <dbReference type="EMBL" id="MBJ7608956.1"/>
    </source>
</evidence>
<dbReference type="GO" id="GO:0009055">
    <property type="term" value="F:electron transfer activity"/>
    <property type="evidence" value="ECO:0007669"/>
    <property type="project" value="InterPro"/>
</dbReference>
<dbReference type="SUPFAM" id="SSF81342">
    <property type="entry name" value="Transmembrane di-heme cytochromes"/>
    <property type="match status" value="1"/>
</dbReference>
<dbReference type="InterPro" id="IPR016174">
    <property type="entry name" value="Di-haem_cyt_TM"/>
</dbReference>
<dbReference type="Pfam" id="PF13631">
    <property type="entry name" value="Cytochrom_B_N_2"/>
    <property type="match status" value="1"/>
</dbReference>
<dbReference type="AlphaFoldDB" id="A0A934KHN2"/>
<accession>A0A934KHN2</accession>
<feature type="transmembrane region" description="Helical" evidence="1">
    <location>
        <begin position="190"/>
        <end position="210"/>
    </location>
</feature>
<keyword evidence="1" id="KW-0812">Transmembrane</keyword>
<dbReference type="Proteomes" id="UP000614410">
    <property type="component" value="Unassembled WGS sequence"/>
</dbReference>
<evidence type="ECO:0000256" key="1">
    <source>
        <dbReference type="SAM" id="Phobius"/>
    </source>
</evidence>
<proteinExistence type="predicted"/>
<dbReference type="Gene3D" id="1.20.810.10">
    <property type="entry name" value="Cytochrome Bc1 Complex, Chain C"/>
    <property type="match status" value="1"/>
</dbReference>
<feature type="transmembrane region" description="Helical" evidence="1">
    <location>
        <begin position="60"/>
        <end position="85"/>
    </location>
</feature>
<sequence length="239" mass="25931">MTAAERSGGIPPEPIAAVAVAAESTDEKGGWTGAAAGWLERRLPIHKLLPTRQPFYIGSWVYVFGVVTIAALVWVVLSGVILAFFGPQWWHVSSIGRFVNSLHFWSVQLFFIFMVLHLWGQYWAAGWRNGRAPTWMVGVVIFLISVVTAFTGYISQQNLDAQWIAVNAKDAINSTGAGAFFNPLNFGQMYGLHVMLLPIAITLLVVLHVIQVRLRGVVAPLGATEADLVDGDSPAASGS</sequence>
<dbReference type="PANTHER" id="PTHR19271">
    <property type="entry name" value="CYTOCHROME B"/>
    <property type="match status" value="1"/>
</dbReference>
<dbReference type="PANTHER" id="PTHR19271:SF16">
    <property type="entry name" value="CYTOCHROME B"/>
    <property type="match status" value="1"/>
</dbReference>
<dbReference type="GO" id="GO:0016020">
    <property type="term" value="C:membrane"/>
    <property type="evidence" value="ECO:0007669"/>
    <property type="project" value="InterPro"/>
</dbReference>
<organism evidence="3 4">
    <name type="scientific">Candidatus Amunia macphersoniae</name>
    <dbReference type="NCBI Taxonomy" id="3127014"/>
    <lineage>
        <taxon>Bacteria</taxon>
        <taxon>Bacillati</taxon>
        <taxon>Candidatus Dormiibacterota</taxon>
        <taxon>Candidatus Dormibacteria</taxon>
        <taxon>Candidatus Aeolococcales</taxon>
        <taxon>Candidatus Aeolococcaceae</taxon>
        <taxon>Candidatus Amunia</taxon>
    </lineage>
</organism>
<dbReference type="GO" id="GO:0016491">
    <property type="term" value="F:oxidoreductase activity"/>
    <property type="evidence" value="ECO:0007669"/>
    <property type="project" value="InterPro"/>
</dbReference>
<gene>
    <name evidence="3" type="ORF">JF887_05940</name>
</gene>
<dbReference type="InterPro" id="IPR027387">
    <property type="entry name" value="Cytb/b6-like_sf"/>
</dbReference>
<comment type="caution">
    <text evidence="3">The sequence shown here is derived from an EMBL/GenBank/DDBJ whole genome shotgun (WGS) entry which is preliminary data.</text>
</comment>
<feature type="transmembrane region" description="Helical" evidence="1">
    <location>
        <begin position="105"/>
        <end position="123"/>
    </location>
</feature>
<dbReference type="EMBL" id="JAEKNN010000026">
    <property type="protein sequence ID" value="MBJ7608956.1"/>
    <property type="molecule type" value="Genomic_DNA"/>
</dbReference>
<evidence type="ECO:0000259" key="2">
    <source>
        <dbReference type="PROSITE" id="PS51002"/>
    </source>
</evidence>
<dbReference type="PROSITE" id="PS51002">
    <property type="entry name" value="CYTB_NTER"/>
    <property type="match status" value="1"/>
</dbReference>
<dbReference type="InterPro" id="IPR005797">
    <property type="entry name" value="Cyt_b/b6_N"/>
</dbReference>